<proteinExistence type="predicted"/>
<sequence>MSWTLELGYRNIILEVDSQLLMDWITTKINPPCGISTQVLKLVSLSKQTHNFHCKHTFGEANFVADTLAKHSHTIPNPQIYFKWQQLPKQARAYYQLDMTEMPSFRRRKLKRINEPP</sequence>
<dbReference type="AlphaFoldDB" id="A0AAN8T5E5"/>
<dbReference type="GO" id="GO:0004523">
    <property type="term" value="F:RNA-DNA hybrid ribonuclease activity"/>
    <property type="evidence" value="ECO:0007669"/>
    <property type="project" value="InterPro"/>
</dbReference>
<protein>
    <recommendedName>
        <fullName evidence="1">RNase H type-1 domain-containing protein</fullName>
    </recommendedName>
</protein>
<dbReference type="PANTHER" id="PTHR47723:SF7">
    <property type="entry name" value="RNASE H FAMILY PROTEIN"/>
    <property type="match status" value="1"/>
</dbReference>
<gene>
    <name evidence="2" type="ORF">RDI58_022233</name>
</gene>
<dbReference type="PANTHER" id="PTHR47723">
    <property type="entry name" value="OS05G0353850 PROTEIN"/>
    <property type="match status" value="1"/>
</dbReference>
<feature type="domain" description="RNase H type-1" evidence="1">
    <location>
        <begin position="3"/>
        <end position="71"/>
    </location>
</feature>
<dbReference type="EMBL" id="JBANQN010000009">
    <property type="protein sequence ID" value="KAK6780049.1"/>
    <property type="molecule type" value="Genomic_DNA"/>
</dbReference>
<comment type="caution">
    <text evidence="2">The sequence shown here is derived from an EMBL/GenBank/DDBJ whole genome shotgun (WGS) entry which is preliminary data.</text>
</comment>
<keyword evidence="3" id="KW-1185">Reference proteome</keyword>
<dbReference type="InterPro" id="IPR044730">
    <property type="entry name" value="RNase_H-like_dom_plant"/>
</dbReference>
<dbReference type="GO" id="GO:0003676">
    <property type="term" value="F:nucleic acid binding"/>
    <property type="evidence" value="ECO:0007669"/>
    <property type="project" value="InterPro"/>
</dbReference>
<dbReference type="Gene3D" id="3.30.420.10">
    <property type="entry name" value="Ribonuclease H-like superfamily/Ribonuclease H"/>
    <property type="match status" value="1"/>
</dbReference>
<evidence type="ECO:0000313" key="2">
    <source>
        <dbReference type="EMBL" id="KAK6780049.1"/>
    </source>
</evidence>
<name>A0AAN8T5E5_SOLBU</name>
<accession>A0AAN8T5E5</accession>
<evidence type="ECO:0000313" key="3">
    <source>
        <dbReference type="Proteomes" id="UP001371456"/>
    </source>
</evidence>
<dbReference type="InterPro" id="IPR053151">
    <property type="entry name" value="RNase_H-like"/>
</dbReference>
<dbReference type="CDD" id="cd06222">
    <property type="entry name" value="RNase_H_like"/>
    <property type="match status" value="1"/>
</dbReference>
<dbReference type="Proteomes" id="UP001371456">
    <property type="component" value="Unassembled WGS sequence"/>
</dbReference>
<dbReference type="InterPro" id="IPR002156">
    <property type="entry name" value="RNaseH_domain"/>
</dbReference>
<evidence type="ECO:0000259" key="1">
    <source>
        <dbReference type="Pfam" id="PF13456"/>
    </source>
</evidence>
<organism evidence="2 3">
    <name type="scientific">Solanum bulbocastanum</name>
    <name type="common">Wild potato</name>
    <dbReference type="NCBI Taxonomy" id="147425"/>
    <lineage>
        <taxon>Eukaryota</taxon>
        <taxon>Viridiplantae</taxon>
        <taxon>Streptophyta</taxon>
        <taxon>Embryophyta</taxon>
        <taxon>Tracheophyta</taxon>
        <taxon>Spermatophyta</taxon>
        <taxon>Magnoliopsida</taxon>
        <taxon>eudicotyledons</taxon>
        <taxon>Gunneridae</taxon>
        <taxon>Pentapetalae</taxon>
        <taxon>asterids</taxon>
        <taxon>lamiids</taxon>
        <taxon>Solanales</taxon>
        <taxon>Solanaceae</taxon>
        <taxon>Solanoideae</taxon>
        <taxon>Solaneae</taxon>
        <taxon>Solanum</taxon>
    </lineage>
</organism>
<reference evidence="2 3" key="1">
    <citation type="submission" date="2024-02" db="EMBL/GenBank/DDBJ databases">
        <title>de novo genome assembly of Solanum bulbocastanum strain 11H21.</title>
        <authorList>
            <person name="Hosaka A.J."/>
        </authorList>
    </citation>
    <scope>NUCLEOTIDE SEQUENCE [LARGE SCALE GENOMIC DNA]</scope>
    <source>
        <tissue evidence="2">Young leaves</tissue>
    </source>
</reference>
<dbReference type="Pfam" id="PF13456">
    <property type="entry name" value="RVT_3"/>
    <property type="match status" value="1"/>
</dbReference>
<dbReference type="InterPro" id="IPR036397">
    <property type="entry name" value="RNaseH_sf"/>
</dbReference>